<keyword evidence="3" id="KW-0812">Transmembrane</keyword>
<feature type="domain" description="Nematode cuticle collagen N-terminal" evidence="4">
    <location>
        <begin position="71"/>
        <end position="123"/>
    </location>
</feature>
<dbReference type="GO" id="GO:0005581">
    <property type="term" value="C:collagen trimer"/>
    <property type="evidence" value="ECO:0007669"/>
    <property type="project" value="UniProtKB-KW"/>
</dbReference>
<dbReference type="SMART" id="SM01088">
    <property type="entry name" value="Col_cuticle_N"/>
    <property type="match status" value="1"/>
</dbReference>
<dbReference type="Proteomes" id="UP000054805">
    <property type="component" value="Unassembled WGS sequence"/>
</dbReference>
<evidence type="ECO:0000313" key="5">
    <source>
        <dbReference type="EMBL" id="KRZ24100.1"/>
    </source>
</evidence>
<dbReference type="InterPro" id="IPR002486">
    <property type="entry name" value="Col_cuticle_N"/>
</dbReference>
<keyword evidence="1" id="KW-0677">Repeat</keyword>
<feature type="region of interest" description="Disordered" evidence="2">
    <location>
        <begin position="261"/>
        <end position="404"/>
    </location>
</feature>
<dbReference type="Pfam" id="PF01391">
    <property type="entry name" value="Collagen"/>
    <property type="match status" value="2"/>
</dbReference>
<dbReference type="AlphaFoldDB" id="A0A0V1INI2"/>
<organism evidence="5 6">
    <name type="scientific">Trichinella pseudospiralis</name>
    <name type="common">Parasitic roundworm</name>
    <dbReference type="NCBI Taxonomy" id="6337"/>
    <lineage>
        <taxon>Eukaryota</taxon>
        <taxon>Metazoa</taxon>
        <taxon>Ecdysozoa</taxon>
        <taxon>Nematoda</taxon>
        <taxon>Enoplea</taxon>
        <taxon>Dorylaimia</taxon>
        <taxon>Trichinellida</taxon>
        <taxon>Trichinellidae</taxon>
        <taxon>Trichinella</taxon>
    </lineage>
</organism>
<dbReference type="Pfam" id="PF01484">
    <property type="entry name" value="Col_cuticle_N"/>
    <property type="match status" value="1"/>
</dbReference>
<feature type="compositionally biased region" description="Basic and acidic residues" evidence="2">
    <location>
        <begin position="312"/>
        <end position="328"/>
    </location>
</feature>
<dbReference type="PANTHER" id="PTHR24637">
    <property type="entry name" value="COLLAGEN"/>
    <property type="match status" value="1"/>
</dbReference>
<feature type="compositionally biased region" description="Basic and acidic residues" evidence="2">
    <location>
        <begin position="227"/>
        <end position="238"/>
    </location>
</feature>
<dbReference type="GO" id="GO:0042302">
    <property type="term" value="F:structural constituent of cuticle"/>
    <property type="evidence" value="ECO:0007669"/>
    <property type="project" value="InterPro"/>
</dbReference>
<sequence>MPNKNLNNHRKRSGQFVEFENHTVEHLKCKAYPLQQKNIEEIKSVAFDYYYYYYYYYYYCNNQAMDSNVKIASWLATGLGTFALLACMIMTPMIYMEVQNVRLELDTEMDEFKISSDDLWKEMMQFTGSREKRQAYGAPPAPSYSQDRFGGFSTPRMPAGAQGVHPETGADGLVLPSEITIGGGEFGETVARQKPVCKCNLEQAKKCPAGPPGPKGPRGEPGMDGLPGKDGEPGRDAEDAQAQRQPLGPCTTCFSCSAGPPGPPGPAGPQGLVGASGRPGTPGCDGMPGAPGEMGPPGPQGNRGNAGPKGIPGRDAERVVGIKGEKGPVGRQGPRGDPGRPGKDAPDGLRGDQGPQGETGLQGPPGFMGPMGAPGPRGGPGPDAHYCPCPARTNRAKAKAAKRQ</sequence>
<evidence type="ECO:0000259" key="4">
    <source>
        <dbReference type="SMART" id="SM01088"/>
    </source>
</evidence>
<feature type="transmembrane region" description="Helical" evidence="3">
    <location>
        <begin position="71"/>
        <end position="95"/>
    </location>
</feature>
<gene>
    <name evidence="5" type="primary">sqt-1</name>
    <name evidence="5" type="ORF">T4B_12427</name>
</gene>
<dbReference type="InterPro" id="IPR008160">
    <property type="entry name" value="Collagen"/>
</dbReference>
<keyword evidence="6" id="KW-1185">Reference proteome</keyword>
<name>A0A0V1INI2_TRIPS</name>
<comment type="caution">
    <text evidence="5">The sequence shown here is derived from an EMBL/GenBank/DDBJ whole genome shotgun (WGS) entry which is preliminary data.</text>
</comment>
<keyword evidence="3" id="KW-1133">Transmembrane helix</keyword>
<proteinExistence type="predicted"/>
<dbReference type="EMBL" id="JYDS01000129">
    <property type="protein sequence ID" value="KRZ24100.1"/>
    <property type="molecule type" value="Genomic_DNA"/>
</dbReference>
<feature type="compositionally biased region" description="Basic and acidic residues" evidence="2">
    <location>
        <begin position="337"/>
        <end position="350"/>
    </location>
</feature>
<reference evidence="5 6" key="1">
    <citation type="submission" date="2015-01" db="EMBL/GenBank/DDBJ databases">
        <title>Evolution of Trichinella species and genotypes.</title>
        <authorList>
            <person name="Korhonen P.K."/>
            <person name="Edoardo P."/>
            <person name="Giuseppe L.R."/>
            <person name="Gasser R.B."/>
        </authorList>
    </citation>
    <scope>NUCLEOTIDE SEQUENCE [LARGE SCALE GENOMIC DNA]</scope>
    <source>
        <strain evidence="5">ISS588</strain>
    </source>
</reference>
<evidence type="ECO:0000256" key="1">
    <source>
        <dbReference type="ARBA" id="ARBA00022737"/>
    </source>
</evidence>
<protein>
    <submittedName>
        <fullName evidence="5">Cuticle collagen sqt-1</fullName>
    </submittedName>
</protein>
<keyword evidence="5" id="KW-0176">Collagen</keyword>
<accession>A0A0V1INI2</accession>
<keyword evidence="3" id="KW-0472">Membrane</keyword>
<feature type="region of interest" description="Disordered" evidence="2">
    <location>
        <begin position="204"/>
        <end position="246"/>
    </location>
</feature>
<evidence type="ECO:0000256" key="3">
    <source>
        <dbReference type="SAM" id="Phobius"/>
    </source>
</evidence>
<feature type="compositionally biased region" description="Basic residues" evidence="2">
    <location>
        <begin position="394"/>
        <end position="404"/>
    </location>
</feature>
<evidence type="ECO:0000313" key="6">
    <source>
        <dbReference type="Proteomes" id="UP000054805"/>
    </source>
</evidence>
<evidence type="ECO:0000256" key="2">
    <source>
        <dbReference type="SAM" id="MobiDB-lite"/>
    </source>
</evidence>
<dbReference type="PANTHER" id="PTHR24637:SF421">
    <property type="entry name" value="CUTICLE COLLAGEN DPY-2"/>
    <property type="match status" value="1"/>
</dbReference>